<keyword evidence="4" id="KW-1003">Cell membrane</keyword>
<proteinExistence type="inferred from homology"/>
<evidence type="ECO:0000256" key="2">
    <source>
        <dbReference type="ARBA" id="ARBA00007069"/>
    </source>
</evidence>
<feature type="transmembrane region" description="Helical" evidence="8">
    <location>
        <begin position="59"/>
        <end position="83"/>
    </location>
</feature>
<evidence type="ECO:0000256" key="1">
    <source>
        <dbReference type="ARBA" id="ARBA00004651"/>
    </source>
</evidence>
<dbReference type="PROSITE" id="PS50928">
    <property type="entry name" value="ABC_TM1"/>
    <property type="match status" value="1"/>
</dbReference>
<accession>A0A329YCT2</accession>
<dbReference type="EMBL" id="QMKK01000030">
    <property type="protein sequence ID" value="RAX41327.1"/>
    <property type="molecule type" value="Genomic_DNA"/>
</dbReference>
<dbReference type="PANTHER" id="PTHR43848:SF2">
    <property type="entry name" value="PUTRESCINE TRANSPORT SYSTEM PERMEASE PROTEIN POTI"/>
    <property type="match status" value="1"/>
</dbReference>
<evidence type="ECO:0000313" key="10">
    <source>
        <dbReference type="EMBL" id="RAX41327.1"/>
    </source>
</evidence>
<evidence type="ECO:0000256" key="6">
    <source>
        <dbReference type="ARBA" id="ARBA00022989"/>
    </source>
</evidence>
<evidence type="ECO:0000256" key="8">
    <source>
        <dbReference type="RuleBase" id="RU363032"/>
    </source>
</evidence>
<feature type="transmembrane region" description="Helical" evidence="8">
    <location>
        <begin position="95"/>
        <end position="117"/>
    </location>
</feature>
<feature type="transmembrane region" description="Helical" evidence="8">
    <location>
        <begin position="183"/>
        <end position="206"/>
    </location>
</feature>
<dbReference type="OrthoDB" id="9815533at2"/>
<organism evidence="10 11">
    <name type="scientific">Rhizobium tropici</name>
    <dbReference type="NCBI Taxonomy" id="398"/>
    <lineage>
        <taxon>Bacteria</taxon>
        <taxon>Pseudomonadati</taxon>
        <taxon>Pseudomonadota</taxon>
        <taxon>Alphaproteobacteria</taxon>
        <taxon>Hyphomicrobiales</taxon>
        <taxon>Rhizobiaceae</taxon>
        <taxon>Rhizobium/Agrobacterium group</taxon>
        <taxon>Rhizobium</taxon>
    </lineage>
</organism>
<evidence type="ECO:0000256" key="5">
    <source>
        <dbReference type="ARBA" id="ARBA00022692"/>
    </source>
</evidence>
<evidence type="ECO:0000256" key="4">
    <source>
        <dbReference type="ARBA" id="ARBA00022475"/>
    </source>
</evidence>
<keyword evidence="5 8" id="KW-0812">Transmembrane</keyword>
<comment type="caution">
    <text evidence="10">The sequence shown here is derived from an EMBL/GenBank/DDBJ whole genome shotgun (WGS) entry which is preliminary data.</text>
</comment>
<dbReference type="CDD" id="cd06261">
    <property type="entry name" value="TM_PBP2"/>
    <property type="match status" value="1"/>
</dbReference>
<dbReference type="Gene3D" id="1.10.3720.10">
    <property type="entry name" value="MetI-like"/>
    <property type="match status" value="1"/>
</dbReference>
<evidence type="ECO:0000256" key="7">
    <source>
        <dbReference type="ARBA" id="ARBA00023136"/>
    </source>
</evidence>
<comment type="similarity">
    <text evidence="2">Belongs to the binding-protein-dependent transport system permease family. CysTW subfamily.</text>
</comment>
<evidence type="ECO:0000313" key="11">
    <source>
        <dbReference type="Proteomes" id="UP000251205"/>
    </source>
</evidence>
<evidence type="ECO:0000259" key="9">
    <source>
        <dbReference type="PROSITE" id="PS50928"/>
    </source>
</evidence>
<gene>
    <name evidence="10" type="ORF">DQ393_12305</name>
</gene>
<dbReference type="Pfam" id="PF00528">
    <property type="entry name" value="BPD_transp_1"/>
    <property type="match status" value="1"/>
</dbReference>
<dbReference type="AlphaFoldDB" id="A0A329YCT2"/>
<reference evidence="10 11" key="1">
    <citation type="submission" date="2018-06" db="EMBL/GenBank/DDBJ databases">
        <title>Whole Genome Sequence of an efficient microsymbiont, Rhizobium tropici.</title>
        <authorList>
            <person name="Srinivasan R."/>
            <person name="Singh H.V."/>
            <person name="Srivastava R."/>
            <person name="Kumari B."/>
            <person name="Radhakrishna A."/>
        </authorList>
    </citation>
    <scope>NUCLEOTIDE SEQUENCE [LARGE SCALE GENOMIC DNA]</scope>
    <source>
        <strain evidence="10 11">IGFRI Rhizo-19</strain>
    </source>
</reference>
<dbReference type="RefSeq" id="WP_112342057.1">
    <property type="nucleotide sequence ID" value="NZ_QMKK01000030.1"/>
</dbReference>
<evidence type="ECO:0000256" key="3">
    <source>
        <dbReference type="ARBA" id="ARBA00022448"/>
    </source>
</evidence>
<feature type="transmembrane region" description="Helical" evidence="8">
    <location>
        <begin position="230"/>
        <end position="249"/>
    </location>
</feature>
<protein>
    <submittedName>
        <fullName evidence="10">ABC transporter permease</fullName>
    </submittedName>
</protein>
<name>A0A329YCT2_RHITR</name>
<keyword evidence="3 8" id="KW-0813">Transport</keyword>
<dbReference type="GO" id="GO:0055085">
    <property type="term" value="P:transmembrane transport"/>
    <property type="evidence" value="ECO:0007669"/>
    <property type="project" value="InterPro"/>
</dbReference>
<sequence>MSRFVFVTLLLAVAFFYLPIAVLVIFSFNDSSLMAFPLSGFTLGWYEELASNAAFLHGFLTSFLISQPVGILSALIGLAAALALASPNLRWRPAFIMLVVLPFLIPKTVLSIAQAMLMSWVGLGRGAGALIAAQTLIAIPFTTTIIAAVLIRLDPRLEEAARDLGATAWLGFYRVTLPQLKGAIGAAYSIGVILSLADLVIGMFLAGRTQPLSLIVASEFRRELKPDLNAMQVIVLVLTAVIVTLSELYRRRRALGKLSLQEESSNV</sequence>
<dbReference type="Proteomes" id="UP000251205">
    <property type="component" value="Unassembled WGS sequence"/>
</dbReference>
<comment type="subcellular location">
    <subcellularLocation>
        <location evidence="1 8">Cell membrane</location>
        <topology evidence="1 8">Multi-pass membrane protein</topology>
    </subcellularLocation>
</comment>
<dbReference type="SUPFAM" id="SSF161098">
    <property type="entry name" value="MetI-like"/>
    <property type="match status" value="1"/>
</dbReference>
<keyword evidence="6 8" id="KW-1133">Transmembrane helix</keyword>
<dbReference type="InterPro" id="IPR051789">
    <property type="entry name" value="Bact_Polyamine_Transport"/>
</dbReference>
<dbReference type="PANTHER" id="PTHR43848">
    <property type="entry name" value="PUTRESCINE TRANSPORT SYSTEM PERMEASE PROTEIN POTI"/>
    <property type="match status" value="1"/>
</dbReference>
<keyword evidence="7 8" id="KW-0472">Membrane</keyword>
<dbReference type="GO" id="GO:0005886">
    <property type="term" value="C:plasma membrane"/>
    <property type="evidence" value="ECO:0007669"/>
    <property type="project" value="UniProtKB-SubCell"/>
</dbReference>
<feature type="domain" description="ABC transmembrane type-1" evidence="9">
    <location>
        <begin position="59"/>
        <end position="249"/>
    </location>
</feature>
<dbReference type="InterPro" id="IPR035906">
    <property type="entry name" value="MetI-like_sf"/>
</dbReference>
<dbReference type="InterPro" id="IPR000515">
    <property type="entry name" value="MetI-like"/>
</dbReference>
<feature type="transmembrane region" description="Helical" evidence="8">
    <location>
        <begin position="129"/>
        <end position="153"/>
    </location>
</feature>